<comment type="caution">
    <text evidence="2">The sequence shown here is derived from an EMBL/GenBank/DDBJ whole genome shotgun (WGS) entry which is preliminary data.</text>
</comment>
<organism evidence="2 3">
    <name type="scientific">Brassica cretica</name>
    <name type="common">Mustard</name>
    <dbReference type="NCBI Taxonomy" id="69181"/>
    <lineage>
        <taxon>Eukaryota</taxon>
        <taxon>Viridiplantae</taxon>
        <taxon>Streptophyta</taxon>
        <taxon>Embryophyta</taxon>
        <taxon>Tracheophyta</taxon>
        <taxon>Spermatophyta</taxon>
        <taxon>Magnoliopsida</taxon>
        <taxon>eudicotyledons</taxon>
        <taxon>Gunneridae</taxon>
        <taxon>Pentapetalae</taxon>
        <taxon>rosids</taxon>
        <taxon>malvids</taxon>
        <taxon>Brassicales</taxon>
        <taxon>Brassicaceae</taxon>
        <taxon>Brassiceae</taxon>
        <taxon>Brassica</taxon>
    </lineage>
</organism>
<evidence type="ECO:0000256" key="1">
    <source>
        <dbReference type="SAM" id="Phobius"/>
    </source>
</evidence>
<accession>A0ABQ7CRE4</accession>
<gene>
    <name evidence="2" type="ORF">DY000_02011602</name>
</gene>
<name>A0ABQ7CRE4_BRACR</name>
<keyword evidence="3" id="KW-1185">Reference proteome</keyword>
<dbReference type="Proteomes" id="UP000266723">
    <property type="component" value="Unassembled WGS sequence"/>
</dbReference>
<sequence>MSDRIPWRFFSFVIEMIALTSPRKTGRIQTLIQPSHVSFVDGFQAASVLHSTVPVGIEGISGCIGALIWSYIPYMMHFRQRPSRRGGGSVTSV</sequence>
<keyword evidence="1" id="KW-1133">Transmembrane helix</keyword>
<dbReference type="EMBL" id="QGKV02000759">
    <property type="protein sequence ID" value="KAF3562447.1"/>
    <property type="molecule type" value="Genomic_DNA"/>
</dbReference>
<proteinExistence type="predicted"/>
<feature type="transmembrane region" description="Helical" evidence="1">
    <location>
        <begin position="55"/>
        <end position="74"/>
    </location>
</feature>
<evidence type="ECO:0000313" key="3">
    <source>
        <dbReference type="Proteomes" id="UP000266723"/>
    </source>
</evidence>
<keyword evidence="1" id="KW-0472">Membrane</keyword>
<protein>
    <recommendedName>
        <fullName evidence="4">Very-long-chain (3R)-3-hydroxyacyl-CoA dehydratase</fullName>
    </recommendedName>
</protein>
<keyword evidence="1" id="KW-0812">Transmembrane</keyword>
<evidence type="ECO:0008006" key="4">
    <source>
        <dbReference type="Google" id="ProtNLM"/>
    </source>
</evidence>
<evidence type="ECO:0000313" key="2">
    <source>
        <dbReference type="EMBL" id="KAF3562447.1"/>
    </source>
</evidence>
<reference evidence="2 3" key="1">
    <citation type="journal article" date="2020" name="BMC Genomics">
        <title>Intraspecific diversification of the crop wild relative Brassica cretica Lam. using demographic model selection.</title>
        <authorList>
            <person name="Kioukis A."/>
            <person name="Michalopoulou V.A."/>
            <person name="Briers L."/>
            <person name="Pirintsos S."/>
            <person name="Studholme D.J."/>
            <person name="Pavlidis P."/>
            <person name="Sarris P.F."/>
        </authorList>
    </citation>
    <scope>NUCLEOTIDE SEQUENCE [LARGE SCALE GENOMIC DNA]</scope>
    <source>
        <strain evidence="3">cv. PFS-1207/04</strain>
    </source>
</reference>